<proteinExistence type="predicted"/>
<evidence type="ECO:0008006" key="3">
    <source>
        <dbReference type="Google" id="ProtNLM"/>
    </source>
</evidence>
<keyword evidence="2" id="KW-1185">Reference proteome</keyword>
<sequence>MAMVKGYHFRQSESTNLTRLRLAKSLKIRLWCLLFIIPLLTACASRDYQCYQLIGGGYKEQVLEANRYRVSYFGTGSMTLEIVRDYAMLRCAALAHLQQFAAFELVSERIQFRRESILTSTVPLYFPEAEIECRFVSDSKISQSPLVRRTDFLIVTMQHKYGLTDSAVYGNHHY</sequence>
<name>A0ABX1KSL5_9GAMM</name>
<evidence type="ECO:0000313" key="1">
    <source>
        <dbReference type="EMBL" id="NLQ24599.1"/>
    </source>
</evidence>
<dbReference type="Proteomes" id="UP000527352">
    <property type="component" value="Unassembled WGS sequence"/>
</dbReference>
<accession>A0ABX1KSL5</accession>
<dbReference type="RefSeq" id="WP_168826716.1">
    <property type="nucleotide sequence ID" value="NZ_JABAEB010000011.1"/>
</dbReference>
<gene>
    <name evidence="1" type="ORF">HGO26_17150</name>
</gene>
<organism evidence="1 2">
    <name type="scientific">Shewanella oncorhynchi</name>
    <dbReference type="NCBI Taxonomy" id="2726434"/>
    <lineage>
        <taxon>Bacteria</taxon>
        <taxon>Pseudomonadati</taxon>
        <taxon>Pseudomonadota</taxon>
        <taxon>Gammaproteobacteria</taxon>
        <taxon>Alteromonadales</taxon>
        <taxon>Shewanellaceae</taxon>
        <taxon>Shewanella</taxon>
    </lineage>
</organism>
<evidence type="ECO:0000313" key="2">
    <source>
        <dbReference type="Proteomes" id="UP000527352"/>
    </source>
</evidence>
<comment type="caution">
    <text evidence="1">The sequence shown here is derived from an EMBL/GenBank/DDBJ whole genome shotgun (WGS) entry which is preliminary data.</text>
</comment>
<dbReference type="NCBIfam" id="NF047637">
    <property type="entry name" value="lipo_CC0125"/>
    <property type="match status" value="1"/>
</dbReference>
<dbReference type="EMBL" id="JABAEB010000011">
    <property type="protein sequence ID" value="NLQ24599.1"/>
    <property type="molecule type" value="Genomic_DNA"/>
</dbReference>
<reference evidence="1 2" key="1">
    <citation type="submission" date="2020-04" db="EMBL/GenBank/DDBJ databases">
        <title>The first description of lens atrophy caused by putative novel Shewanella sp. that is a new emerging pathogen for cultured rainbow trout?</title>
        <authorList>
            <person name="Saticioglu I.B."/>
            <person name="Duman M."/>
            <person name="Altun S."/>
        </authorList>
    </citation>
    <scope>NUCLEOTIDE SEQUENCE [LARGE SCALE GENOMIC DNA]</scope>
    <source>
        <strain evidence="1 2">S-1</strain>
    </source>
</reference>
<protein>
    <recommendedName>
        <fullName evidence="3">Lipoprotein</fullName>
    </recommendedName>
</protein>